<proteinExistence type="predicted"/>
<protein>
    <submittedName>
        <fullName evidence="1">Uncharacterized protein</fullName>
    </submittedName>
</protein>
<accession>A0A1I7KEZ6</accession>
<reference evidence="2" key="1">
    <citation type="submission" date="2016-10" db="EMBL/GenBank/DDBJ databases">
        <authorList>
            <person name="Varghese N."/>
        </authorList>
    </citation>
    <scope>NUCLEOTIDE SEQUENCE [LARGE SCALE GENOMIC DNA]</scope>
    <source>
        <strain evidence="2">DSM 17980</strain>
    </source>
</reference>
<dbReference type="EMBL" id="FPBV01000015">
    <property type="protein sequence ID" value="SFU95954.1"/>
    <property type="molecule type" value="Genomic_DNA"/>
</dbReference>
<evidence type="ECO:0000313" key="1">
    <source>
        <dbReference type="EMBL" id="SFU95954.1"/>
    </source>
</evidence>
<keyword evidence="2" id="KW-1185">Reference proteome</keyword>
<evidence type="ECO:0000313" key="2">
    <source>
        <dbReference type="Proteomes" id="UP000183508"/>
    </source>
</evidence>
<dbReference type="RefSeq" id="WP_175511526.1">
    <property type="nucleotide sequence ID" value="NZ_FPBV01000015.1"/>
</dbReference>
<organism evidence="1 2">
    <name type="scientific">Alicyclobacillus macrosporangiidus</name>
    <dbReference type="NCBI Taxonomy" id="392015"/>
    <lineage>
        <taxon>Bacteria</taxon>
        <taxon>Bacillati</taxon>
        <taxon>Bacillota</taxon>
        <taxon>Bacilli</taxon>
        <taxon>Bacillales</taxon>
        <taxon>Alicyclobacillaceae</taxon>
        <taxon>Alicyclobacillus</taxon>
    </lineage>
</organism>
<dbReference type="Proteomes" id="UP000183508">
    <property type="component" value="Unassembled WGS sequence"/>
</dbReference>
<sequence>MCQIPAFFASDDDGYVLDQMLKHYFDGTLPAALTARREDIDEWKV</sequence>
<dbReference type="AlphaFoldDB" id="A0A1I7KEZ6"/>
<dbReference type="STRING" id="392015.SAMN05421543_11585"/>
<gene>
    <name evidence="1" type="ORF">SAMN05421543_11585</name>
</gene>
<name>A0A1I7KEZ6_9BACL</name>